<reference evidence="1 2" key="1">
    <citation type="submission" date="2020-07" db="EMBL/GenBank/DDBJ databases">
        <title>Sequencing the genomes of 1000 actinobacteria strains.</title>
        <authorList>
            <person name="Klenk H.-P."/>
        </authorList>
    </citation>
    <scope>NUCLEOTIDE SEQUENCE [LARGE SCALE GENOMIC DNA]</scope>
    <source>
        <strain evidence="1 2">DSM 17380</strain>
    </source>
</reference>
<evidence type="ECO:0000313" key="2">
    <source>
        <dbReference type="Proteomes" id="UP000586095"/>
    </source>
</evidence>
<gene>
    <name evidence="1" type="ORF">BJ960_001246</name>
</gene>
<keyword evidence="2" id="KW-1185">Reference proteome</keyword>
<dbReference type="RefSeq" id="WP_185986649.1">
    <property type="nucleotide sequence ID" value="NZ_BAAALZ010000002.1"/>
</dbReference>
<dbReference type="AlphaFoldDB" id="A0A852QVV9"/>
<organism evidence="1 2">
    <name type="scientific">Leucobacter aridicollis</name>
    <dbReference type="NCBI Taxonomy" id="283878"/>
    <lineage>
        <taxon>Bacteria</taxon>
        <taxon>Bacillati</taxon>
        <taxon>Actinomycetota</taxon>
        <taxon>Actinomycetes</taxon>
        <taxon>Micrococcales</taxon>
        <taxon>Microbacteriaceae</taxon>
        <taxon>Leucobacter</taxon>
    </lineage>
</organism>
<proteinExistence type="predicted"/>
<accession>A0A852QVV9</accession>
<evidence type="ECO:0000313" key="1">
    <source>
        <dbReference type="EMBL" id="NYD26443.1"/>
    </source>
</evidence>
<name>A0A852QVV9_9MICO</name>
<dbReference type="EMBL" id="JACCBD010000001">
    <property type="protein sequence ID" value="NYD26443.1"/>
    <property type="molecule type" value="Genomic_DNA"/>
</dbReference>
<dbReference type="Proteomes" id="UP000586095">
    <property type="component" value="Unassembled WGS sequence"/>
</dbReference>
<comment type="caution">
    <text evidence="1">The sequence shown here is derived from an EMBL/GenBank/DDBJ whole genome shotgun (WGS) entry which is preliminary data.</text>
</comment>
<protein>
    <submittedName>
        <fullName evidence="1">Putative alkaline shock family protein YloU</fullName>
    </submittedName>
</protein>
<sequence>MTSRTDVSALAEQLEDALAAVPGITDLYRPGRGGAVAAAARGATGDRRGTRLRVTEETGGRLHIDVGIGVAGHTPAPEVARAAQRALTAHLDKLEIAPVTVRVTVLRVG</sequence>